<accession>A0A7R9CUZ5</accession>
<dbReference type="EMBL" id="OC318431">
    <property type="protein sequence ID" value="CAD7401998.1"/>
    <property type="molecule type" value="Genomic_DNA"/>
</dbReference>
<dbReference type="AlphaFoldDB" id="A0A7R9CUZ5"/>
<protein>
    <submittedName>
        <fullName evidence="1">Uncharacterized protein</fullName>
    </submittedName>
</protein>
<gene>
    <name evidence="1" type="ORF">TCEB3V08_LOCUS6260</name>
</gene>
<evidence type="ECO:0000313" key="1">
    <source>
        <dbReference type="EMBL" id="CAD7401998.1"/>
    </source>
</evidence>
<proteinExistence type="predicted"/>
<organism evidence="1">
    <name type="scientific">Timema cristinae</name>
    <name type="common">Walking stick</name>
    <dbReference type="NCBI Taxonomy" id="61476"/>
    <lineage>
        <taxon>Eukaryota</taxon>
        <taxon>Metazoa</taxon>
        <taxon>Ecdysozoa</taxon>
        <taxon>Arthropoda</taxon>
        <taxon>Hexapoda</taxon>
        <taxon>Insecta</taxon>
        <taxon>Pterygota</taxon>
        <taxon>Neoptera</taxon>
        <taxon>Polyneoptera</taxon>
        <taxon>Phasmatodea</taxon>
        <taxon>Timematodea</taxon>
        <taxon>Timematoidea</taxon>
        <taxon>Timematidae</taxon>
        <taxon>Timema</taxon>
    </lineage>
</organism>
<sequence>MINPPNFKKREEDGNCQALPEYYRMFFCRRAPFLCASPDEFDTSNSVDEIVKNEIRLYGSSFGIMDSKIDHFNPADKSEVKMILIFEYFEHVVGLFPSRNFYAQVMFSSNSKRLILTVPQRNLFFKEMLFWSDSVENCVNLKSNMYDFSIVGP</sequence>
<reference evidence="1" key="1">
    <citation type="submission" date="2020-11" db="EMBL/GenBank/DDBJ databases">
        <authorList>
            <person name="Tran Van P."/>
        </authorList>
    </citation>
    <scope>NUCLEOTIDE SEQUENCE</scope>
</reference>
<name>A0A7R9CUZ5_TIMCR</name>